<evidence type="ECO:0000259" key="6">
    <source>
        <dbReference type="Pfam" id="PF01321"/>
    </source>
</evidence>
<dbReference type="Gene3D" id="3.40.350.10">
    <property type="entry name" value="Creatinase/prolidase N-terminal domain"/>
    <property type="match status" value="2"/>
</dbReference>
<gene>
    <name evidence="8" type="ORF">METZ01_LOCUS126228</name>
</gene>
<keyword evidence="4" id="KW-0464">Manganese</keyword>
<dbReference type="CDD" id="cd01085">
    <property type="entry name" value="APP"/>
    <property type="match status" value="1"/>
</dbReference>
<dbReference type="GO" id="GO:0005737">
    <property type="term" value="C:cytoplasm"/>
    <property type="evidence" value="ECO:0007669"/>
    <property type="project" value="UniProtKB-ARBA"/>
</dbReference>
<proteinExistence type="inferred from homology"/>
<dbReference type="FunFam" id="3.90.230.10:FF:000007">
    <property type="entry name" value="Xaa-Pro aminopeptidase P"/>
    <property type="match status" value="1"/>
</dbReference>
<dbReference type="InterPro" id="IPR036005">
    <property type="entry name" value="Creatinase/aminopeptidase-like"/>
</dbReference>
<dbReference type="GO" id="GO:0046872">
    <property type="term" value="F:metal ion binding"/>
    <property type="evidence" value="ECO:0007669"/>
    <property type="project" value="UniProtKB-KW"/>
</dbReference>
<sequence length="546" mass="62354">MNWLTNFSGSAGRAIISQESAKLFVDGRYTVQAKEQINKNEISLDHLDNFWVVLKELYKTKGILAVDTRLHSIQEIKKIQNILKKSKSEIFFLDTNPIDELWKDQPPYPQSTIFNHPLKYAGQDRKNKIKKFQKILQRNKIDYYILSALDSIAWLLNIRGNDIEHTPIAFANLLIPSEGKIILFISLEKIQQDLQKEINSSCDVYSFQEMEKVIKNIPTNKCVGMDYQSTSFYFKKLCESVGLDTHHIVNPCIQAKAVKNGVELEGARQANIRDGASIAKFLFWLKNSNNINKISEIGAANYLYKTRKNNDLFYSLSFDTISAIGKHAALPHYRVSDESNLQLEDNSIYLVDSGAQYKDGTTDITRTIILGNPSEEHKDRFTRVLKGHIAIATHIFSKGTTGADIDHLARKSLNEAGYDYDHGTGHGIGSFLSVHEGPQRIAKKPVLQSAELLPGMIISNEPGYYKENSFGIRIENLIIVKEKTSNLIEFETISWAPIDRDLIEKKLLNDSEIHWINRYHSIVYKKIQNFLSLEEKKWLQKVTKTL</sequence>
<dbReference type="InterPro" id="IPR000994">
    <property type="entry name" value="Pept_M24"/>
</dbReference>
<feature type="domain" description="Peptidase M24 C-terminal" evidence="7">
    <location>
        <begin position="488"/>
        <end position="545"/>
    </location>
</feature>
<feature type="domain" description="Creatinase N-terminal" evidence="6">
    <location>
        <begin position="1"/>
        <end position="86"/>
    </location>
</feature>
<evidence type="ECO:0000313" key="8">
    <source>
        <dbReference type="EMBL" id="SVA73374.1"/>
    </source>
</evidence>
<dbReference type="Gene3D" id="3.90.230.10">
    <property type="entry name" value="Creatinase/methionine aminopeptidase superfamily"/>
    <property type="match status" value="1"/>
</dbReference>
<evidence type="ECO:0000259" key="5">
    <source>
        <dbReference type="Pfam" id="PF00557"/>
    </source>
</evidence>
<dbReference type="EMBL" id="UINC01017637">
    <property type="protein sequence ID" value="SVA73374.1"/>
    <property type="molecule type" value="Genomic_DNA"/>
</dbReference>
<dbReference type="GO" id="GO:0070006">
    <property type="term" value="F:metalloaminopeptidase activity"/>
    <property type="evidence" value="ECO:0007669"/>
    <property type="project" value="InterPro"/>
</dbReference>
<evidence type="ECO:0008006" key="9">
    <source>
        <dbReference type="Google" id="ProtNLM"/>
    </source>
</evidence>
<dbReference type="Pfam" id="PF00557">
    <property type="entry name" value="Peptidase_M24"/>
    <property type="match status" value="1"/>
</dbReference>
<dbReference type="InterPro" id="IPR000587">
    <property type="entry name" value="Creatinase_N"/>
</dbReference>
<organism evidence="8">
    <name type="scientific">marine metagenome</name>
    <dbReference type="NCBI Taxonomy" id="408172"/>
    <lineage>
        <taxon>unclassified sequences</taxon>
        <taxon>metagenomes</taxon>
        <taxon>ecological metagenomes</taxon>
    </lineage>
</organism>
<dbReference type="Pfam" id="PF16188">
    <property type="entry name" value="Peptidase_M24_C"/>
    <property type="match status" value="1"/>
</dbReference>
<evidence type="ECO:0000256" key="4">
    <source>
        <dbReference type="ARBA" id="ARBA00023211"/>
    </source>
</evidence>
<evidence type="ECO:0000256" key="3">
    <source>
        <dbReference type="ARBA" id="ARBA00022801"/>
    </source>
</evidence>
<dbReference type="InterPro" id="IPR029149">
    <property type="entry name" value="Creatin/AminoP/Spt16_N"/>
</dbReference>
<dbReference type="InterPro" id="IPR032416">
    <property type="entry name" value="Peptidase_M24_C"/>
</dbReference>
<dbReference type="Pfam" id="PF01321">
    <property type="entry name" value="Creatinase_N"/>
    <property type="match status" value="1"/>
</dbReference>
<protein>
    <recommendedName>
        <fullName evidence="9">Peptidase M24 domain-containing protein</fullName>
    </recommendedName>
</protein>
<evidence type="ECO:0000259" key="7">
    <source>
        <dbReference type="Pfam" id="PF16188"/>
    </source>
</evidence>
<accession>A0A381Y8P4</accession>
<dbReference type="PANTHER" id="PTHR43763:SF6">
    <property type="entry name" value="XAA-PRO AMINOPEPTIDASE 1"/>
    <property type="match status" value="1"/>
</dbReference>
<reference evidence="8" key="1">
    <citation type="submission" date="2018-05" db="EMBL/GenBank/DDBJ databases">
        <authorList>
            <person name="Lanie J.A."/>
            <person name="Ng W.-L."/>
            <person name="Kazmierczak K.M."/>
            <person name="Andrzejewski T.M."/>
            <person name="Davidsen T.M."/>
            <person name="Wayne K.J."/>
            <person name="Tettelin H."/>
            <person name="Glass J.I."/>
            <person name="Rusch D."/>
            <person name="Podicherti R."/>
            <person name="Tsui H.-C.T."/>
            <person name="Winkler M.E."/>
        </authorList>
    </citation>
    <scope>NUCLEOTIDE SEQUENCE</scope>
</reference>
<dbReference type="SUPFAM" id="SSF55920">
    <property type="entry name" value="Creatinase/aminopeptidase"/>
    <property type="match status" value="1"/>
</dbReference>
<dbReference type="SUPFAM" id="SSF53092">
    <property type="entry name" value="Creatinase/prolidase N-terminal domain"/>
    <property type="match status" value="1"/>
</dbReference>
<dbReference type="Pfam" id="PF16189">
    <property type="entry name" value="Creatinase_N_2"/>
    <property type="match status" value="1"/>
</dbReference>
<feature type="domain" description="Peptidase M24" evidence="5">
    <location>
        <begin position="267"/>
        <end position="482"/>
    </location>
</feature>
<dbReference type="PANTHER" id="PTHR43763">
    <property type="entry name" value="XAA-PRO AMINOPEPTIDASE 1"/>
    <property type="match status" value="1"/>
</dbReference>
<name>A0A381Y8P4_9ZZZZ</name>
<dbReference type="AlphaFoldDB" id="A0A381Y8P4"/>
<keyword evidence="2" id="KW-0479">Metal-binding</keyword>
<dbReference type="InterPro" id="IPR033740">
    <property type="entry name" value="Pept_M24B"/>
</dbReference>
<evidence type="ECO:0000256" key="1">
    <source>
        <dbReference type="ARBA" id="ARBA00008766"/>
    </source>
</evidence>
<dbReference type="InterPro" id="IPR050422">
    <property type="entry name" value="X-Pro_aminopeptidase_P"/>
</dbReference>
<keyword evidence="3" id="KW-0378">Hydrolase</keyword>
<evidence type="ECO:0000256" key="2">
    <source>
        <dbReference type="ARBA" id="ARBA00022723"/>
    </source>
</evidence>
<comment type="similarity">
    <text evidence="1">Belongs to the peptidase M24B family.</text>
</comment>